<dbReference type="Pfam" id="PF12951">
    <property type="entry name" value="PATR"/>
    <property type="match status" value="9"/>
</dbReference>
<feature type="region of interest" description="Disordered" evidence="2">
    <location>
        <begin position="1"/>
        <end position="21"/>
    </location>
</feature>
<dbReference type="InterPro" id="IPR013425">
    <property type="entry name" value="Autotrns_rpt"/>
</dbReference>
<evidence type="ECO:0000259" key="4">
    <source>
        <dbReference type="PROSITE" id="PS51208"/>
    </source>
</evidence>
<dbReference type="InterPro" id="IPR036709">
    <property type="entry name" value="Autotransporte_beta_dom_sf"/>
</dbReference>
<dbReference type="HOGENOM" id="CLU_229944_0_0_5"/>
<accession>D7A573</accession>
<dbReference type="PANTHER" id="PTHR35037:SF3">
    <property type="entry name" value="C-TERMINAL REGION OF AIDA-LIKE PROTEIN"/>
    <property type="match status" value="1"/>
</dbReference>
<feature type="compositionally biased region" description="Low complexity" evidence="2">
    <location>
        <begin position="290"/>
        <end position="299"/>
    </location>
</feature>
<dbReference type="PANTHER" id="PTHR35037">
    <property type="entry name" value="C-TERMINAL REGION OF AIDA-LIKE PROTEIN"/>
    <property type="match status" value="1"/>
</dbReference>
<dbReference type="PROSITE" id="PS51208">
    <property type="entry name" value="AUTOTRANSPORTER"/>
    <property type="match status" value="1"/>
</dbReference>
<evidence type="ECO:0000256" key="2">
    <source>
        <dbReference type="SAM" id="MobiDB-lite"/>
    </source>
</evidence>
<dbReference type="STRING" id="639283.Snov_2670"/>
<reference evidence="5 6" key="1">
    <citation type="journal article" date="2012" name="Stand. Genomic Sci.">
        <title>Complete genome sequence of the facultatively chemolithoautotrophic and methylotrophic alpha Proteobacterium Starkeya novella type strain (ATCC 8093(T)).</title>
        <authorList>
            <person name="Kappler U."/>
            <person name="Davenport K."/>
            <person name="Beatson S."/>
            <person name="Lucas S."/>
            <person name="Lapidus A."/>
            <person name="Copeland A."/>
            <person name="Berry K.W."/>
            <person name="Glavina Del Rio T."/>
            <person name="Hammon N."/>
            <person name="Dalin E."/>
            <person name="Tice H."/>
            <person name="Pitluck S."/>
            <person name="Richardson P."/>
            <person name="Bruce D."/>
            <person name="Goodwin L.A."/>
            <person name="Han C."/>
            <person name="Tapia R."/>
            <person name="Detter J.C."/>
            <person name="Chang Y.J."/>
            <person name="Jeffries C.D."/>
            <person name="Land M."/>
            <person name="Hauser L."/>
            <person name="Kyrpides N.C."/>
            <person name="Goker M."/>
            <person name="Ivanova N."/>
            <person name="Klenk H.P."/>
            <person name="Woyke T."/>
        </authorList>
    </citation>
    <scope>NUCLEOTIDE SEQUENCE [LARGE SCALE GENOMIC DNA]</scope>
    <source>
        <strain evidence="6">ATCC 8093 / DSM 506 / JCM 20403 / CCM 1077 / IAM 12100 / NBRC 12443 / NCIMB 10456</strain>
    </source>
</reference>
<dbReference type="NCBIfam" id="TIGR01414">
    <property type="entry name" value="autotrans_barl"/>
    <property type="match status" value="1"/>
</dbReference>
<dbReference type="EMBL" id="CP002026">
    <property type="protein sequence ID" value="ADH89961.1"/>
    <property type="molecule type" value="Genomic_DNA"/>
</dbReference>
<proteinExistence type="predicted"/>
<dbReference type="Gene3D" id="2.160.20.20">
    <property type="match status" value="3"/>
</dbReference>
<dbReference type="Gene3D" id="2.40.128.130">
    <property type="entry name" value="Autotransporter beta-domain"/>
    <property type="match status" value="1"/>
</dbReference>
<dbReference type="SMART" id="SM00869">
    <property type="entry name" value="Autotransporter"/>
    <property type="match status" value="1"/>
</dbReference>
<organism evidence="5 6">
    <name type="scientific">Ancylobacter novellus (strain ATCC 8093 / DSM 506 / JCM 20403 / CCM 1077 / IAM 12100 / NBRC 12443 / NCIMB 10456)</name>
    <name type="common">Starkeya novella</name>
    <dbReference type="NCBI Taxonomy" id="639283"/>
    <lineage>
        <taxon>Bacteria</taxon>
        <taxon>Pseudomonadati</taxon>
        <taxon>Pseudomonadota</taxon>
        <taxon>Alphaproteobacteria</taxon>
        <taxon>Hyphomicrobiales</taxon>
        <taxon>Xanthobacteraceae</taxon>
        <taxon>Ancylobacter</taxon>
    </lineage>
</organism>
<dbReference type="Pfam" id="PF03797">
    <property type="entry name" value="Autotransporter"/>
    <property type="match status" value="1"/>
</dbReference>
<dbReference type="SUPFAM" id="SSF103515">
    <property type="entry name" value="Autotransporter"/>
    <property type="match status" value="1"/>
</dbReference>
<dbReference type="SUPFAM" id="SSF51126">
    <property type="entry name" value="Pectin lyase-like"/>
    <property type="match status" value="5"/>
</dbReference>
<dbReference type="InterPro" id="IPR005546">
    <property type="entry name" value="Autotransporte_beta"/>
</dbReference>
<feature type="transmembrane region" description="Helical" evidence="3">
    <location>
        <begin position="47"/>
        <end position="69"/>
    </location>
</feature>
<name>D7A573_ANCN5</name>
<dbReference type="InterPro" id="IPR006315">
    <property type="entry name" value="OM_autotransptr_brl_dom"/>
</dbReference>
<dbReference type="Proteomes" id="UP000006633">
    <property type="component" value="Chromosome"/>
</dbReference>
<protein>
    <submittedName>
        <fullName evidence="5">Outer membrane autotransporter barrel domain protein</fullName>
    </submittedName>
</protein>
<dbReference type="InterPro" id="IPR011050">
    <property type="entry name" value="Pectin_lyase_fold/virulence"/>
</dbReference>
<keyword evidence="1" id="KW-0732">Signal</keyword>
<keyword evidence="3" id="KW-0472">Membrane</keyword>
<evidence type="ECO:0000313" key="5">
    <source>
        <dbReference type="EMBL" id="ADH89961.1"/>
    </source>
</evidence>
<evidence type="ECO:0000256" key="1">
    <source>
        <dbReference type="ARBA" id="ARBA00022729"/>
    </source>
</evidence>
<feature type="region of interest" description="Disordered" evidence="2">
    <location>
        <begin position="280"/>
        <end position="303"/>
    </location>
</feature>
<evidence type="ECO:0000313" key="6">
    <source>
        <dbReference type="Proteomes" id="UP000006633"/>
    </source>
</evidence>
<keyword evidence="3" id="KW-0812">Transmembrane</keyword>
<keyword evidence="3" id="KW-1133">Transmembrane helix</keyword>
<dbReference type="InterPro" id="IPR051551">
    <property type="entry name" value="Autotransporter_adhesion"/>
</dbReference>
<evidence type="ECO:0000256" key="3">
    <source>
        <dbReference type="SAM" id="Phobius"/>
    </source>
</evidence>
<sequence length="2166" mass="205754">MVAARPKPHLDRPDVPIAPTRGRIDTAVRQARFLKSLRDPPGRARRLRWALIGTTALVAVALVGTLLVVPATPVFADGGAGGASSDGNPGAPGGADSVTGAGVDGSTYANNGYGGAGGGGGGAGVSGGYGGTGSYDGTDGSPGAGGLPGAAGGGTGGNGGGGKGGAGGGGGGGGAHGFYGSTLPGGDATGGNGGNGGEGSGAVFYHKGGGGGGGAGGFGAVVTGSGYLGQITGDITGGNGGTGGYGAGVDSGYGGGGGTGGIGLVLTGTSQVGIGASSTITGGSGGSGGSANTDTSASSGSGGVGVYSSTGATITNGGSISGGTGGAGIDGGNGGYGAGGGGGGTGVWLSGTGATLTNNLTITGGTGGTGGDGGYGGIGRGGDIGTPGGAGGSGGAGMLLSGTGATLTNNGTINGGDGGIGGNGNYAGSRGGDGGDGGAGGIGVSLSGTGATLTNGGTINGGTGADGGSGGYGPDGNGGGGGPGAGGAGVSLANGATLINYGTINGGGSALAPGTGVSVNGGTVINGGTINGGTSPLLPSYHVDAITFAGSGNRLELRDGFDIQGNVNANSGTDDTLALGGTLNGTFAVGAIGATQQYQGFENYEKTGTSTWTLTGTTGAVTPWTISQGTLSISADANLGDPSGGLTFDGGVLENSSSFTTARAISLEADGGALQIGADLTVSGVISGAGALTKAGSGTLTLTSANSYTGGTTINAGTLQIGDGGTAGWILGDVANNGVLAFDRSDGVTFAGAISGSGALQQNGTGTAILTGASTYSGATSVNAGTLIVNGSLGAGTVSVANGATLSGSGSVGGAVTVQNGGTLAGTHGATLGMGALALSATSNVDVVLGSPSGTLFDVNGDVTLDGTLDITGAPGLGTGVYHLIEYDGTLTDNGLALGSVPLDFTTAINIATAQQVNLTVYADPTKTQFWQGGSTPVGGSGTWNATNTNWLNADGSMSTLWGGVQGIFHGTPGIVTVEGTQAFESLEFVVDGYKLVAGSGGALAPTGMADLWAEGTRTTATLATPIIGTGGIVKIGAGTIVLTANNTYTGGTVINAGTLSVSADNNLGAATGGVAFDGGTLGNTAAFTTGRAITLNGGGGTLRTTADLTASGVISGAGALTKTGAGTLTLTGTNSYTGGTTINSGTLQIGDGGTSGSIVGDVVNNGVLAFNLSNTLAFAGVISGSGALQQNGTGITILTGASTYSGATSVNAGTLNIAGSIGAGAVSVANGATLTGTGSIGGAVTVQNGGTLAGASGATLGMGALALNTTSNVNVVLGAPGGTLFDVAGDVTLDGTLDITGTADLGTGVYHLIEYGGSLTDNGLALGSVPLDFTTAINTATAQQVNLTVYADPTKTQFWQGGSTPVGGSGTWNAANTNWLNADGSMSTLWGGVQGIFHGTPGIVTVEGTQAFKSLEFVVDGYSLVAGSGGALAPTGMADLWAEGTRTTATLAIPIVGTGGIVKIGAGTIVLAADNSYTGGTVIKAGTLQLGNGGTSGWILGDVLNNGVLAFDRSDDVTFAGVVSGTGALAKIGDGSLTLTGANAYTGGTTIGAGTLQIGDGGTSGSIAGDVVNNGVLAIDLSTTLTLDGAISGNGALQQNGTGTTILTGASTYTGSTTVSSGALIVNGSIGASSLLTVDAGSLIGGTGTLPATMINGGTLAPGNSIGTISVQGNLALSSAATQQIEVSATAADRTDVSGTATLGGTVQVAATPDDYGLHASYIILHADGGVNGAETLSATVNSVFLDPTLSFDANNVFLNLTQLPFNSMAWTPNQRAVADALQVSGTRSALGAAVFNQITGAGARQAFDALSGEVHASAAGVMLDESRYLRDAVLGRARQAYGDISGPLAALAPEVAAVTFAPAAPQGSAALGYGAAGAQPVAPPPSPDGPVSATWAQAIGAWGRLDGDGNAATLDSSVGGLISGFDVTFADSWRLGLAAGYTQTSLDVDARNSSASVGNIHLALYGGTRQGPWGLRGGAAYTWHQLDTSRSVTFPGFAELATADYAAGTAQLFGEVGYAITLGDAALEPFASVAYVNLRTGGFTETGGVAALSAADQSLDATFTTLGLRGSALLGVANGVAVTARGTLGWRHAFGDVTPELTFALSGDVPFTIAGVPIARDAAVVEAGLDIAISPDARLGIGYSGQLAGDAEDHGVRGNFVLRF</sequence>
<feature type="domain" description="Autotransporter" evidence="4">
    <location>
        <begin position="1889"/>
        <end position="2166"/>
    </location>
</feature>
<dbReference type="NCBIfam" id="TIGR02601">
    <property type="entry name" value="autotrns_rpt"/>
    <property type="match status" value="8"/>
</dbReference>
<gene>
    <name evidence="5" type="ordered locus">Snov_2670</name>
</gene>
<dbReference type="eggNOG" id="COG4625">
    <property type="taxonomic scope" value="Bacteria"/>
</dbReference>
<dbReference type="GO" id="GO:0019867">
    <property type="term" value="C:outer membrane"/>
    <property type="evidence" value="ECO:0007669"/>
    <property type="project" value="InterPro"/>
</dbReference>
<dbReference type="KEGG" id="sno:Snov_2670"/>
<dbReference type="InterPro" id="IPR012332">
    <property type="entry name" value="Autotransporter_pectin_lyase_C"/>
</dbReference>
<keyword evidence="6" id="KW-1185">Reference proteome</keyword>